<organism evidence="1 2">
    <name type="scientific">Clostridium felsineum</name>
    <dbReference type="NCBI Taxonomy" id="36839"/>
    <lineage>
        <taxon>Bacteria</taxon>
        <taxon>Bacillati</taxon>
        <taxon>Bacillota</taxon>
        <taxon>Clostridia</taxon>
        <taxon>Eubacteriales</taxon>
        <taxon>Clostridiaceae</taxon>
        <taxon>Clostridium</taxon>
    </lineage>
</organism>
<accession>A0A1S8LGL1</accession>
<keyword evidence="2" id="KW-1185">Reference proteome</keyword>
<dbReference type="RefSeq" id="WP_077836059.1">
    <property type="nucleotide sequence ID" value="NZ_CP096983.1"/>
</dbReference>
<name>A0A1S8LGL1_9CLOT</name>
<gene>
    <name evidence="1" type="ORF">CROST_003670</name>
</gene>
<reference evidence="1 2" key="1">
    <citation type="submission" date="2022-04" db="EMBL/GenBank/DDBJ databases">
        <title>Genome sequence of C. roseum typestrain.</title>
        <authorList>
            <person name="Poehlein A."/>
            <person name="Schoch T."/>
            <person name="Duerre P."/>
            <person name="Daniel R."/>
        </authorList>
    </citation>
    <scope>NUCLEOTIDE SEQUENCE [LARGE SCALE GENOMIC DNA]</scope>
    <source>
        <strain evidence="1 2">DSM 7320</strain>
    </source>
</reference>
<dbReference type="Proteomes" id="UP000190951">
    <property type="component" value="Chromosome"/>
</dbReference>
<dbReference type="EMBL" id="CP096983">
    <property type="protein sequence ID" value="URZ09674.1"/>
    <property type="molecule type" value="Genomic_DNA"/>
</dbReference>
<dbReference type="AlphaFoldDB" id="A0A1S8LGL1"/>
<protein>
    <recommendedName>
        <fullName evidence="3">REase associating with pPIWI RE domain-containing protein</fullName>
    </recommendedName>
</protein>
<evidence type="ECO:0000313" key="2">
    <source>
        <dbReference type="Proteomes" id="UP000190951"/>
    </source>
</evidence>
<evidence type="ECO:0008006" key="3">
    <source>
        <dbReference type="Google" id="ProtNLM"/>
    </source>
</evidence>
<evidence type="ECO:0000313" key="1">
    <source>
        <dbReference type="EMBL" id="URZ09674.1"/>
    </source>
</evidence>
<dbReference type="KEGG" id="crw:CROST_003670"/>
<proteinExistence type="predicted"/>
<dbReference type="STRING" id="84029.CROST_20780"/>
<sequence length="340" mass="40295">MELKKHRHDDLVKLIGHIRNDKAGISENKKLNSYYELMYKYLPSKDIVDFIYKLRSVPVSEYIDNIEENNALLNSDGTLNSVWDNWYIRMTSEGRLDNVRFDKFRSKCFELSESNMKAAEELYRITRKFIIENPVIEDSEKLKYIFMNTNIKYSYKKEAIEYIRDCYYILKVQQSFNVCNKCGYVNHIDGKRIIHRLCNPKYIEKIIKQGTLILKPEIFSAITNPGRFELEVYRDLQKEGFNPTLFPEIEKKGDICIDVGDNNLYLDMKAYSYSEDLYNELVDESNNLKDKYRSRWIIVPDIYYKEQLEFLGPVLKTGGSKIYNINDLINKLKTLVKRAK</sequence>